<name>A0A2D3VI58_9PEZI</name>
<evidence type="ECO:0000256" key="1">
    <source>
        <dbReference type="SAM" id="MobiDB-lite"/>
    </source>
</evidence>
<sequence length="159" mass="17783">MASHRHPSKYQHPDRAVETGPPENSWLIYDDDAESLAEAAQRDEKRIAREQQRIDEATAKERQRIARMKAEILPAINKKCSLARTSRDQQRGAKLIEAIENADSEDFLQPRVVELLLEKINQCAAGSARAQAFAAVFTGLGCAAEEVGIENVLEKERES</sequence>
<accession>A0A2D3VI58</accession>
<proteinExistence type="predicted"/>
<evidence type="ECO:0000313" key="3">
    <source>
        <dbReference type="Proteomes" id="UP000225277"/>
    </source>
</evidence>
<keyword evidence="3" id="KW-1185">Reference proteome</keyword>
<dbReference type="EMBL" id="FJUY01000011">
    <property type="protein sequence ID" value="CZT21669.1"/>
    <property type="molecule type" value="Genomic_DNA"/>
</dbReference>
<organism evidence="2 3">
    <name type="scientific">Ramularia collo-cygni</name>
    <dbReference type="NCBI Taxonomy" id="112498"/>
    <lineage>
        <taxon>Eukaryota</taxon>
        <taxon>Fungi</taxon>
        <taxon>Dikarya</taxon>
        <taxon>Ascomycota</taxon>
        <taxon>Pezizomycotina</taxon>
        <taxon>Dothideomycetes</taxon>
        <taxon>Dothideomycetidae</taxon>
        <taxon>Mycosphaerellales</taxon>
        <taxon>Mycosphaerellaceae</taxon>
        <taxon>Ramularia</taxon>
    </lineage>
</organism>
<feature type="compositionally biased region" description="Basic and acidic residues" evidence="1">
    <location>
        <begin position="40"/>
        <end position="58"/>
    </location>
</feature>
<dbReference type="Proteomes" id="UP000225277">
    <property type="component" value="Unassembled WGS sequence"/>
</dbReference>
<dbReference type="AlphaFoldDB" id="A0A2D3VI58"/>
<dbReference type="GeneID" id="35602649"/>
<reference evidence="2 3" key="1">
    <citation type="submission" date="2016-03" db="EMBL/GenBank/DDBJ databases">
        <authorList>
            <person name="Ploux O."/>
        </authorList>
    </citation>
    <scope>NUCLEOTIDE SEQUENCE [LARGE SCALE GENOMIC DNA]</scope>
    <source>
        <strain evidence="2 3">URUG2</strain>
    </source>
</reference>
<gene>
    <name evidence="2" type="ORF">RCC_07534</name>
</gene>
<feature type="region of interest" description="Disordered" evidence="1">
    <location>
        <begin position="1"/>
        <end position="58"/>
    </location>
</feature>
<protein>
    <submittedName>
        <fullName evidence="2">Uncharacterized protein</fullName>
    </submittedName>
</protein>
<evidence type="ECO:0000313" key="2">
    <source>
        <dbReference type="EMBL" id="CZT21669.1"/>
    </source>
</evidence>
<dbReference type="RefSeq" id="XP_023628558.1">
    <property type="nucleotide sequence ID" value="XM_023772790.1"/>
</dbReference>